<evidence type="ECO:0000313" key="1">
    <source>
        <dbReference type="EMBL" id="KAK3598590.1"/>
    </source>
</evidence>
<reference evidence="1" key="2">
    <citation type="journal article" date="2021" name="Genome Biol. Evol.">
        <title>Developing a high-quality reference genome for a parasitic bivalve with doubly uniparental inheritance (Bivalvia: Unionida).</title>
        <authorList>
            <person name="Smith C.H."/>
        </authorList>
    </citation>
    <scope>NUCLEOTIDE SEQUENCE</scope>
    <source>
        <strain evidence="1">CHS0354</strain>
        <tissue evidence="1">Mantle</tissue>
    </source>
</reference>
<comment type="caution">
    <text evidence="1">The sequence shown here is derived from an EMBL/GenBank/DDBJ whole genome shotgun (WGS) entry which is preliminary data.</text>
</comment>
<organism evidence="1 2">
    <name type="scientific">Potamilus streckersoni</name>
    <dbReference type="NCBI Taxonomy" id="2493646"/>
    <lineage>
        <taxon>Eukaryota</taxon>
        <taxon>Metazoa</taxon>
        <taxon>Spiralia</taxon>
        <taxon>Lophotrochozoa</taxon>
        <taxon>Mollusca</taxon>
        <taxon>Bivalvia</taxon>
        <taxon>Autobranchia</taxon>
        <taxon>Heteroconchia</taxon>
        <taxon>Palaeoheterodonta</taxon>
        <taxon>Unionida</taxon>
        <taxon>Unionoidea</taxon>
        <taxon>Unionidae</taxon>
        <taxon>Ambleminae</taxon>
        <taxon>Lampsilini</taxon>
        <taxon>Potamilus</taxon>
    </lineage>
</organism>
<dbReference type="AlphaFoldDB" id="A0AAE0W367"/>
<keyword evidence="2" id="KW-1185">Reference proteome</keyword>
<accession>A0AAE0W367</accession>
<gene>
    <name evidence="1" type="ORF">CHS0354_009785</name>
</gene>
<dbReference type="EMBL" id="JAEAOA010000623">
    <property type="protein sequence ID" value="KAK3598590.1"/>
    <property type="molecule type" value="Genomic_DNA"/>
</dbReference>
<dbReference type="Proteomes" id="UP001195483">
    <property type="component" value="Unassembled WGS sequence"/>
</dbReference>
<proteinExistence type="predicted"/>
<sequence>MSDPNKDVYEYVYDNLNPKNKKIIDSNEYDKKSVIYGVIKILKGNIFLLNHTNKVVNDHTTISGASATLNVVSGDVEAGNVIDRDDHTVWSCYAVKNSDDKKILSEWHTNPSEQLQVEHVDDFIAEKKMMN</sequence>
<protein>
    <submittedName>
        <fullName evidence="1">Uncharacterized protein</fullName>
    </submittedName>
</protein>
<name>A0AAE0W367_9BIVA</name>
<reference evidence="1" key="1">
    <citation type="journal article" date="2021" name="Genome Biol. Evol.">
        <title>A High-Quality Reference Genome for a Parasitic Bivalve with Doubly Uniparental Inheritance (Bivalvia: Unionida).</title>
        <authorList>
            <person name="Smith C.H."/>
        </authorList>
    </citation>
    <scope>NUCLEOTIDE SEQUENCE</scope>
    <source>
        <strain evidence="1">CHS0354</strain>
    </source>
</reference>
<evidence type="ECO:0000313" key="2">
    <source>
        <dbReference type="Proteomes" id="UP001195483"/>
    </source>
</evidence>
<reference evidence="1" key="3">
    <citation type="submission" date="2023-05" db="EMBL/GenBank/DDBJ databases">
        <authorList>
            <person name="Smith C.H."/>
        </authorList>
    </citation>
    <scope>NUCLEOTIDE SEQUENCE</scope>
    <source>
        <strain evidence="1">CHS0354</strain>
        <tissue evidence="1">Mantle</tissue>
    </source>
</reference>